<dbReference type="AlphaFoldDB" id="A0A255DLB3"/>
<organism evidence="2 3">
    <name type="scientific">Mycolicibacterium sphagni</name>
    <dbReference type="NCBI Taxonomy" id="1786"/>
    <lineage>
        <taxon>Bacteria</taxon>
        <taxon>Bacillati</taxon>
        <taxon>Actinomycetota</taxon>
        <taxon>Actinomycetes</taxon>
        <taxon>Mycobacteriales</taxon>
        <taxon>Mycobacteriaceae</taxon>
        <taxon>Mycolicibacterium</taxon>
    </lineage>
</organism>
<feature type="domain" description="Luciferase-like" evidence="1">
    <location>
        <begin position="16"/>
        <end position="254"/>
    </location>
</feature>
<dbReference type="InterPro" id="IPR036661">
    <property type="entry name" value="Luciferase-like_sf"/>
</dbReference>
<dbReference type="GO" id="GO:0016705">
    <property type="term" value="F:oxidoreductase activity, acting on paired donors, with incorporation or reduction of molecular oxygen"/>
    <property type="evidence" value="ECO:0007669"/>
    <property type="project" value="InterPro"/>
</dbReference>
<dbReference type="Proteomes" id="UP000216063">
    <property type="component" value="Unassembled WGS sequence"/>
</dbReference>
<proteinExistence type="predicted"/>
<keyword evidence="3" id="KW-1185">Reference proteome</keyword>
<evidence type="ECO:0000313" key="2">
    <source>
        <dbReference type="EMBL" id="OYN78015.1"/>
    </source>
</evidence>
<dbReference type="InterPro" id="IPR011251">
    <property type="entry name" value="Luciferase-like_dom"/>
</dbReference>
<dbReference type="NCBIfam" id="TIGR03619">
    <property type="entry name" value="F420_Rv2161c"/>
    <property type="match status" value="1"/>
</dbReference>
<dbReference type="OrthoDB" id="3206024at2"/>
<evidence type="ECO:0000259" key="1">
    <source>
        <dbReference type="Pfam" id="PF00296"/>
    </source>
</evidence>
<dbReference type="SUPFAM" id="SSF51679">
    <property type="entry name" value="Bacterial luciferase-like"/>
    <property type="match status" value="1"/>
</dbReference>
<sequence length="293" mass="31419">MKVSVVAPVGASGTADPVWLGEFARHLEASGFESIIVAEHTVLVTRYTSVYPYDPSGRVELTPADPVPDPLELLAFLAGQTTTLGLATGVLVLPNHHPVMLAKRAATVDVLSRGRLRLCVGVGWLREEIEACGADFDSRGRRADEQIHVLRQLWADHPDGVSHHGEFFDFDNVMCYPKPVSAQGVSLHIGGHSRLAARRAGRLGDGFQPLGVAGSELATLVEVMRMAAEDSGRDPDELELSLGHLVTKVDADRAGRLVEMGANRLVLGMPSISDLNEAKDVLSACAERLGLQP</sequence>
<gene>
    <name evidence="2" type="ORF">CG716_17365</name>
</gene>
<name>A0A255DLB3_9MYCO</name>
<dbReference type="Gene3D" id="3.20.20.30">
    <property type="entry name" value="Luciferase-like domain"/>
    <property type="match status" value="1"/>
</dbReference>
<comment type="caution">
    <text evidence="2">The sequence shown here is derived from an EMBL/GenBank/DDBJ whole genome shotgun (WGS) entry which is preliminary data.</text>
</comment>
<protein>
    <submittedName>
        <fullName evidence="2">LLM class F420-dependent oxidoreductase</fullName>
    </submittedName>
</protein>
<dbReference type="PANTHER" id="PTHR30011:SF32">
    <property type="entry name" value="CONSERVED PROTEIN"/>
    <property type="match status" value="1"/>
</dbReference>
<accession>A0A255DLB3</accession>
<dbReference type="PANTHER" id="PTHR30011">
    <property type="entry name" value="ALKANESULFONATE MONOOXYGENASE-RELATED"/>
    <property type="match status" value="1"/>
</dbReference>
<dbReference type="Pfam" id="PF00296">
    <property type="entry name" value="Bac_luciferase"/>
    <property type="match status" value="1"/>
</dbReference>
<dbReference type="InterPro" id="IPR051260">
    <property type="entry name" value="Diverse_substr_monoxygenases"/>
</dbReference>
<evidence type="ECO:0000313" key="3">
    <source>
        <dbReference type="Proteomes" id="UP000216063"/>
    </source>
</evidence>
<reference evidence="2 3" key="1">
    <citation type="submission" date="2017-07" db="EMBL/GenBank/DDBJ databases">
        <title>The new phylogeny of genus Mycobacterium.</title>
        <authorList>
            <person name="Tortoli E."/>
            <person name="Trovato A."/>
            <person name="Cirillo D.M."/>
        </authorList>
    </citation>
    <scope>NUCLEOTIDE SEQUENCE [LARGE SCALE GENOMIC DNA]</scope>
    <source>
        <strain evidence="2 3">ATCC 33027</strain>
    </source>
</reference>
<dbReference type="EMBL" id="NOZR01000014">
    <property type="protein sequence ID" value="OYN78015.1"/>
    <property type="molecule type" value="Genomic_DNA"/>
</dbReference>
<dbReference type="InterPro" id="IPR019921">
    <property type="entry name" value="Lucif-like_OxRdtase_Rv2161c"/>
</dbReference>
<dbReference type="RefSeq" id="WP_094481786.1">
    <property type="nucleotide sequence ID" value="NZ_JACKSC010000384.1"/>
</dbReference>